<dbReference type="EMBL" id="CADCWE010000107">
    <property type="protein sequence ID" value="CAA9539189.1"/>
    <property type="molecule type" value="Genomic_DNA"/>
</dbReference>
<feature type="region of interest" description="Disordered" evidence="1">
    <location>
        <begin position="31"/>
        <end position="76"/>
    </location>
</feature>
<sequence length="76" mass="8519">ASCPGPGERCCRGRGRRWVSQRAQICGRRCRFRPDPRRPRHPRRLGRLPPDPDPPPPTLPLPAPPNRNASASARPL</sequence>
<name>A0A6J4U2Q2_9BACT</name>
<organism evidence="2">
    <name type="scientific">uncultured Thermomicrobiales bacterium</name>
    <dbReference type="NCBI Taxonomy" id="1645740"/>
    <lineage>
        <taxon>Bacteria</taxon>
        <taxon>Pseudomonadati</taxon>
        <taxon>Thermomicrobiota</taxon>
        <taxon>Thermomicrobia</taxon>
        <taxon>Thermomicrobiales</taxon>
        <taxon>environmental samples</taxon>
    </lineage>
</organism>
<proteinExistence type="predicted"/>
<evidence type="ECO:0000313" key="2">
    <source>
        <dbReference type="EMBL" id="CAA9539189.1"/>
    </source>
</evidence>
<feature type="non-terminal residue" evidence="2">
    <location>
        <position position="76"/>
    </location>
</feature>
<accession>A0A6J4U2Q2</accession>
<feature type="compositionally biased region" description="Pro residues" evidence="1">
    <location>
        <begin position="49"/>
        <end position="65"/>
    </location>
</feature>
<dbReference type="AlphaFoldDB" id="A0A6J4U2Q2"/>
<feature type="non-terminal residue" evidence="2">
    <location>
        <position position="1"/>
    </location>
</feature>
<protein>
    <submittedName>
        <fullName evidence="2">Uncharacterized protein</fullName>
    </submittedName>
</protein>
<reference evidence="2" key="1">
    <citation type="submission" date="2020-02" db="EMBL/GenBank/DDBJ databases">
        <authorList>
            <person name="Meier V. D."/>
        </authorList>
    </citation>
    <scope>NUCLEOTIDE SEQUENCE</scope>
    <source>
        <strain evidence="2">AVDCRST_MAG73</strain>
    </source>
</reference>
<evidence type="ECO:0000256" key="1">
    <source>
        <dbReference type="SAM" id="MobiDB-lite"/>
    </source>
</evidence>
<gene>
    <name evidence="2" type="ORF">AVDCRST_MAG73-1733</name>
</gene>